<dbReference type="AlphaFoldDB" id="R7UB11"/>
<dbReference type="SUPFAM" id="SSF56112">
    <property type="entry name" value="Protein kinase-like (PK-like)"/>
    <property type="match status" value="1"/>
</dbReference>
<evidence type="ECO:0008006" key="4">
    <source>
        <dbReference type="Google" id="ProtNLM"/>
    </source>
</evidence>
<proteinExistence type="predicted"/>
<organism evidence="1">
    <name type="scientific">Capitella teleta</name>
    <name type="common">Polychaete worm</name>
    <dbReference type="NCBI Taxonomy" id="283909"/>
    <lineage>
        <taxon>Eukaryota</taxon>
        <taxon>Metazoa</taxon>
        <taxon>Spiralia</taxon>
        <taxon>Lophotrochozoa</taxon>
        <taxon>Annelida</taxon>
        <taxon>Polychaeta</taxon>
        <taxon>Sedentaria</taxon>
        <taxon>Scolecida</taxon>
        <taxon>Capitellidae</taxon>
        <taxon>Capitella</taxon>
    </lineage>
</organism>
<dbReference type="PANTHER" id="PTHR12984:SF16">
    <property type="entry name" value="BLACK MATCH, ISOFORM H"/>
    <property type="match status" value="1"/>
</dbReference>
<sequence length="72" mass="8352">EVSVFLFEKKIADKLHKPKRREIVTEILRKEIKQLTRLKHPKILKVLHAIEECHDSLAFVTEPVLGSLANLL</sequence>
<feature type="non-terminal residue" evidence="1">
    <location>
        <position position="72"/>
    </location>
</feature>
<dbReference type="PANTHER" id="PTHR12984">
    <property type="entry name" value="SCY1-RELATED S/T PROTEIN KINASE-LIKE"/>
    <property type="match status" value="1"/>
</dbReference>
<evidence type="ECO:0000313" key="3">
    <source>
        <dbReference type="Proteomes" id="UP000014760"/>
    </source>
</evidence>
<protein>
    <recommendedName>
        <fullName evidence="4">Protein kinase domain-containing protein</fullName>
    </recommendedName>
</protein>
<dbReference type="EMBL" id="KB303281">
    <property type="protein sequence ID" value="ELU03321.1"/>
    <property type="molecule type" value="Genomic_DNA"/>
</dbReference>
<reference evidence="3" key="1">
    <citation type="submission" date="2012-12" db="EMBL/GenBank/DDBJ databases">
        <authorList>
            <person name="Hellsten U."/>
            <person name="Grimwood J."/>
            <person name="Chapman J.A."/>
            <person name="Shapiro H."/>
            <person name="Aerts A."/>
            <person name="Otillar R.P."/>
            <person name="Terry A.Y."/>
            <person name="Boore J.L."/>
            <person name="Simakov O."/>
            <person name="Marletaz F."/>
            <person name="Cho S.-J."/>
            <person name="Edsinger-Gonzales E."/>
            <person name="Havlak P."/>
            <person name="Kuo D.-H."/>
            <person name="Larsson T."/>
            <person name="Lv J."/>
            <person name="Arendt D."/>
            <person name="Savage R."/>
            <person name="Osoegawa K."/>
            <person name="de Jong P."/>
            <person name="Lindberg D.R."/>
            <person name="Seaver E.C."/>
            <person name="Weisblat D.A."/>
            <person name="Putnam N.H."/>
            <person name="Grigoriev I.V."/>
            <person name="Rokhsar D.S."/>
        </authorList>
    </citation>
    <scope>NUCLEOTIDE SEQUENCE</scope>
    <source>
        <strain evidence="3">I ESC-2004</strain>
    </source>
</reference>
<keyword evidence="3" id="KW-1185">Reference proteome</keyword>
<accession>R7UB11</accession>
<dbReference type="EMBL" id="AMQN01008505">
    <property type="status" value="NOT_ANNOTATED_CDS"/>
    <property type="molecule type" value="Genomic_DNA"/>
</dbReference>
<feature type="non-terminal residue" evidence="1">
    <location>
        <position position="1"/>
    </location>
</feature>
<dbReference type="Gene3D" id="3.30.200.20">
    <property type="entry name" value="Phosphorylase Kinase, domain 1"/>
    <property type="match status" value="1"/>
</dbReference>
<dbReference type="HOGENOM" id="CLU_186491_0_0_1"/>
<evidence type="ECO:0000313" key="1">
    <source>
        <dbReference type="EMBL" id="ELU03321.1"/>
    </source>
</evidence>
<name>R7UB11_CAPTE</name>
<dbReference type="InterPro" id="IPR011009">
    <property type="entry name" value="Kinase-like_dom_sf"/>
</dbReference>
<dbReference type="Proteomes" id="UP000014760">
    <property type="component" value="Unassembled WGS sequence"/>
</dbReference>
<reference evidence="1 3" key="2">
    <citation type="journal article" date="2013" name="Nature">
        <title>Insights into bilaterian evolution from three spiralian genomes.</title>
        <authorList>
            <person name="Simakov O."/>
            <person name="Marletaz F."/>
            <person name="Cho S.J."/>
            <person name="Edsinger-Gonzales E."/>
            <person name="Havlak P."/>
            <person name="Hellsten U."/>
            <person name="Kuo D.H."/>
            <person name="Larsson T."/>
            <person name="Lv J."/>
            <person name="Arendt D."/>
            <person name="Savage R."/>
            <person name="Osoegawa K."/>
            <person name="de Jong P."/>
            <person name="Grimwood J."/>
            <person name="Chapman J.A."/>
            <person name="Shapiro H."/>
            <person name="Aerts A."/>
            <person name="Otillar R.P."/>
            <person name="Terry A.Y."/>
            <person name="Boore J.L."/>
            <person name="Grigoriev I.V."/>
            <person name="Lindberg D.R."/>
            <person name="Seaver E.C."/>
            <person name="Weisblat D.A."/>
            <person name="Putnam N.H."/>
            <person name="Rokhsar D.S."/>
        </authorList>
    </citation>
    <scope>NUCLEOTIDE SEQUENCE</scope>
    <source>
        <strain evidence="1 3">I ESC-2004</strain>
    </source>
</reference>
<dbReference type="OMA" id="HPVEECN"/>
<dbReference type="OrthoDB" id="79687at2759"/>
<evidence type="ECO:0000313" key="2">
    <source>
        <dbReference type="EnsemblMetazoa" id="CapteP29504"/>
    </source>
</evidence>
<gene>
    <name evidence="1" type="ORF">CAPTEDRAFT_29504</name>
</gene>
<dbReference type="InterPro" id="IPR051177">
    <property type="entry name" value="CIK-Related_Protein"/>
</dbReference>
<dbReference type="EnsemblMetazoa" id="CapteT29504">
    <property type="protein sequence ID" value="CapteP29504"/>
    <property type="gene ID" value="CapteG29504"/>
</dbReference>
<reference evidence="2" key="3">
    <citation type="submission" date="2015-06" db="UniProtKB">
        <authorList>
            <consortium name="EnsemblMetazoa"/>
        </authorList>
    </citation>
    <scope>IDENTIFICATION</scope>
</reference>